<feature type="region of interest" description="Disordered" evidence="4">
    <location>
        <begin position="115"/>
        <end position="135"/>
    </location>
</feature>
<feature type="region of interest" description="Disordered" evidence="4">
    <location>
        <begin position="522"/>
        <end position="562"/>
    </location>
</feature>
<evidence type="ECO:0000256" key="5">
    <source>
        <dbReference type="SAM" id="Phobius"/>
    </source>
</evidence>
<dbReference type="InterPro" id="IPR051677">
    <property type="entry name" value="AfsR-DnrI-RedD_regulator"/>
</dbReference>
<protein>
    <submittedName>
        <fullName evidence="7">OmpA family protein</fullName>
    </submittedName>
</protein>
<evidence type="ECO:0000259" key="6">
    <source>
        <dbReference type="PROSITE" id="PS51123"/>
    </source>
</evidence>
<feature type="compositionally biased region" description="Acidic residues" evidence="4">
    <location>
        <begin position="326"/>
        <end position="335"/>
    </location>
</feature>
<keyword evidence="2 3" id="KW-0472">Membrane</keyword>
<feature type="region of interest" description="Disordered" evidence="4">
    <location>
        <begin position="312"/>
        <end position="344"/>
    </location>
</feature>
<dbReference type="PROSITE" id="PS51123">
    <property type="entry name" value="OMPA_2"/>
    <property type="match status" value="1"/>
</dbReference>
<dbReference type="InterPro" id="IPR036388">
    <property type="entry name" value="WH-like_DNA-bd_sf"/>
</dbReference>
<evidence type="ECO:0000256" key="3">
    <source>
        <dbReference type="PROSITE-ProRule" id="PRU00473"/>
    </source>
</evidence>
<dbReference type="SMART" id="SM01043">
    <property type="entry name" value="BTAD"/>
    <property type="match status" value="1"/>
</dbReference>
<dbReference type="PRINTS" id="PR01021">
    <property type="entry name" value="OMPADOMAIN"/>
</dbReference>
<name>A0ABX8BGU4_9ACTN</name>
<comment type="subcellular location">
    <subcellularLocation>
        <location evidence="1">Membrane</location>
    </subcellularLocation>
</comment>
<sequence>MHPVRTMAAGTAALALLITPPLILSRWEWPVGEEVTGTYLWLSLLSGTLPTTVLYALALVVLWGLWAVFAILVTADVIAVLRGHLPRIGLVRVAVTGLAGGSVAVSAPAVAAVSAPADSTPTTGTPDADTAPTQGEPAHLLERTRVLAGFGLDSAEPGPSMVDELGPTVQLLQLFGDRNTPITVTGHTDASGPDDHNQVLSEQRAQAIAALLTEQLGQEWEITVEGAGSRWPRDHPDLGAAADRRVEITYTLSTGRQAPPQNIEPAQNDTATVEPEPRESGMAVPLMALAAGAVAGGAAGAVIGRRTAPGHCVPPGLADTPRQAEENEEQQEAEPPEGAIGNPVQVSRHTNGVLFTPEGHLRIADTLAIDPTTGPAFTGEYAAAVFSSILDRALDDPAVHVITPAPLMAAVGASPRAGGERLRVLPDLASALTEAELSYVTGDESTLLLVEAPTTPVLADRLTALTSHEDGDIRALALGEGGGSSPRVHCDSLDTIRITAADGTTATYTDLRLLHRITPAAAHGAVEEPPEAEEPDTLDSVDEDPAPEPRPEANTEPEPMSRIQVRLLAPQPVITYNGQDIGVTMRASARRLLAFLALHPAGVSTDLLTDALFPDTSETKAKTLRNTAASSARRAARQAWGDHEREIIDVAQGRYRLRAEAVNVDIWRFSTALKAAKDTEDEAQRLTHLQVAADLCSHELLTEVDLPWIEEKRQAHRRAVADCFVGLAKAAETPGQALPWLERAREVDDLNETIYQELMRTHALLGRPDAVQRTYQALVEHLKPMRVRPSAATNKLFQEVVSAGG</sequence>
<evidence type="ECO:0000256" key="2">
    <source>
        <dbReference type="ARBA" id="ARBA00023136"/>
    </source>
</evidence>
<dbReference type="InterPro" id="IPR006665">
    <property type="entry name" value="OmpA-like"/>
</dbReference>
<feature type="region of interest" description="Disordered" evidence="4">
    <location>
        <begin position="255"/>
        <end position="276"/>
    </location>
</feature>
<proteinExistence type="predicted"/>
<evidence type="ECO:0000256" key="4">
    <source>
        <dbReference type="SAM" id="MobiDB-lite"/>
    </source>
</evidence>
<evidence type="ECO:0000313" key="7">
    <source>
        <dbReference type="EMBL" id="QUX20553.1"/>
    </source>
</evidence>
<dbReference type="Pfam" id="PF03704">
    <property type="entry name" value="BTAD"/>
    <property type="match status" value="1"/>
</dbReference>
<dbReference type="RefSeq" id="WP_220561749.1">
    <property type="nucleotide sequence ID" value="NZ_CP074133.1"/>
</dbReference>
<dbReference type="SUPFAM" id="SSF48452">
    <property type="entry name" value="TPR-like"/>
    <property type="match status" value="1"/>
</dbReference>
<organism evidence="7 8">
    <name type="scientific">Nocardiopsis changdeensis</name>
    <dbReference type="NCBI Taxonomy" id="2831969"/>
    <lineage>
        <taxon>Bacteria</taxon>
        <taxon>Bacillati</taxon>
        <taxon>Actinomycetota</taxon>
        <taxon>Actinomycetes</taxon>
        <taxon>Streptosporangiales</taxon>
        <taxon>Nocardiopsidaceae</taxon>
        <taxon>Nocardiopsis</taxon>
    </lineage>
</organism>
<dbReference type="CDD" id="cd07185">
    <property type="entry name" value="OmpA_C-like"/>
    <property type="match status" value="1"/>
</dbReference>
<evidence type="ECO:0000313" key="8">
    <source>
        <dbReference type="Proteomes" id="UP000676079"/>
    </source>
</evidence>
<dbReference type="EMBL" id="CP074133">
    <property type="protein sequence ID" value="QUX20553.1"/>
    <property type="molecule type" value="Genomic_DNA"/>
</dbReference>
<dbReference type="InterPro" id="IPR005158">
    <property type="entry name" value="BTAD"/>
</dbReference>
<dbReference type="Proteomes" id="UP000676079">
    <property type="component" value="Chromosome"/>
</dbReference>
<dbReference type="PANTHER" id="PTHR35807">
    <property type="entry name" value="TRANSCRIPTIONAL REGULATOR REDD-RELATED"/>
    <property type="match status" value="1"/>
</dbReference>
<gene>
    <name evidence="7" type="ORF">KGD84_18770</name>
</gene>
<dbReference type="Gene3D" id="1.10.10.10">
    <property type="entry name" value="Winged helix-like DNA-binding domain superfamily/Winged helix DNA-binding domain"/>
    <property type="match status" value="1"/>
</dbReference>
<dbReference type="InterPro" id="IPR036737">
    <property type="entry name" value="OmpA-like_sf"/>
</dbReference>
<feature type="compositionally biased region" description="Low complexity" evidence="4">
    <location>
        <begin position="115"/>
        <end position="133"/>
    </location>
</feature>
<dbReference type="Gene3D" id="3.30.1330.60">
    <property type="entry name" value="OmpA-like domain"/>
    <property type="match status" value="1"/>
</dbReference>
<evidence type="ECO:0000256" key="1">
    <source>
        <dbReference type="ARBA" id="ARBA00004370"/>
    </source>
</evidence>
<dbReference type="Gene3D" id="1.25.40.10">
    <property type="entry name" value="Tetratricopeptide repeat domain"/>
    <property type="match status" value="1"/>
</dbReference>
<feature type="transmembrane region" description="Helical" evidence="5">
    <location>
        <begin position="93"/>
        <end position="113"/>
    </location>
</feature>
<dbReference type="InterPro" id="IPR006664">
    <property type="entry name" value="OMP_bac"/>
</dbReference>
<keyword evidence="8" id="KW-1185">Reference proteome</keyword>
<keyword evidence="5" id="KW-1133">Transmembrane helix</keyword>
<feature type="transmembrane region" description="Helical" evidence="5">
    <location>
        <begin position="53"/>
        <end position="81"/>
    </location>
</feature>
<dbReference type="Pfam" id="PF00691">
    <property type="entry name" value="OmpA"/>
    <property type="match status" value="1"/>
</dbReference>
<keyword evidence="5" id="KW-0812">Transmembrane</keyword>
<reference evidence="7 8" key="1">
    <citation type="submission" date="2021-05" db="EMBL/GenBank/DDBJ databases">
        <title>Direct Submission.</title>
        <authorList>
            <person name="Li K."/>
            <person name="Gao J."/>
        </authorList>
    </citation>
    <scope>NUCLEOTIDE SEQUENCE [LARGE SCALE GENOMIC DNA]</scope>
    <source>
        <strain evidence="7 8">Mg02</strain>
    </source>
</reference>
<feature type="domain" description="OmpA-like" evidence="6">
    <location>
        <begin position="137"/>
        <end position="254"/>
    </location>
</feature>
<feature type="compositionally biased region" description="Acidic residues" evidence="4">
    <location>
        <begin position="528"/>
        <end position="546"/>
    </location>
</feature>
<accession>A0ABX8BGU4</accession>
<dbReference type="InterPro" id="IPR011990">
    <property type="entry name" value="TPR-like_helical_dom_sf"/>
</dbReference>
<dbReference type="SUPFAM" id="SSF103088">
    <property type="entry name" value="OmpA-like"/>
    <property type="match status" value="1"/>
</dbReference>
<feature type="compositionally biased region" description="Polar residues" evidence="4">
    <location>
        <begin position="255"/>
        <end position="271"/>
    </location>
</feature>